<sequence length="400" mass="42788">MLCSSLPFPAPLLTFSPAQVSFESSADSMALPQSLEPPPLREAEASDNPPNLADPSDEAIHNQETFVEKAAVKVSWAVSTSTPISTSPFISTSPSPSTSTHNTTSSQDATLHLRYEPGRSEAYLALRFPRIVLQEKNKNRSHAFFVFFAPEDIISLLFCDSGNSYHLDVRLGQPPGLVGPDCSWMGREGSEVDLERIRTLGLEVTACTISVLPKDAKKAQLELFCAAVSKGLSSIKRYYNIQSLYGGKGGRRCGPSHASCPPEYSQVLDAGADGSQGGKAGATALDGPPVYRAPAVAGSSQNTEEAAGKPFSRPPKRFRLSDTTAAVGAAASCRKCGDVAQFVTQKLDDIMSQLSHLTETVQRLTERMDSLESSIAAKAQAADWKGEFVEKDDLVETVAA</sequence>
<accession>A0ABR1PSU5</accession>
<dbReference type="RefSeq" id="XP_066692847.1">
    <property type="nucleotide sequence ID" value="XM_066850609.1"/>
</dbReference>
<feature type="coiled-coil region" evidence="1">
    <location>
        <begin position="347"/>
        <end position="381"/>
    </location>
</feature>
<feature type="region of interest" description="Disordered" evidence="2">
    <location>
        <begin position="27"/>
        <end position="57"/>
    </location>
</feature>
<dbReference type="GeneID" id="92083671"/>
<reference evidence="3 4" key="1">
    <citation type="submission" date="2023-01" db="EMBL/GenBank/DDBJ databases">
        <title>Analysis of 21 Apiospora genomes using comparative genomics revels a genus with tremendous synthesis potential of carbohydrate active enzymes and secondary metabolites.</title>
        <authorList>
            <person name="Sorensen T."/>
        </authorList>
    </citation>
    <scope>NUCLEOTIDE SEQUENCE [LARGE SCALE GENOMIC DNA]</scope>
    <source>
        <strain evidence="3 4">CBS 24483</strain>
    </source>
</reference>
<evidence type="ECO:0000313" key="3">
    <source>
        <dbReference type="EMBL" id="KAK7937519.1"/>
    </source>
</evidence>
<dbReference type="EMBL" id="JAQQWE010000010">
    <property type="protein sequence ID" value="KAK7937519.1"/>
    <property type="molecule type" value="Genomic_DNA"/>
</dbReference>
<organism evidence="3 4">
    <name type="scientific">Apiospora aurea</name>
    <dbReference type="NCBI Taxonomy" id="335848"/>
    <lineage>
        <taxon>Eukaryota</taxon>
        <taxon>Fungi</taxon>
        <taxon>Dikarya</taxon>
        <taxon>Ascomycota</taxon>
        <taxon>Pezizomycotina</taxon>
        <taxon>Sordariomycetes</taxon>
        <taxon>Xylariomycetidae</taxon>
        <taxon>Amphisphaeriales</taxon>
        <taxon>Apiosporaceae</taxon>
        <taxon>Apiospora</taxon>
    </lineage>
</organism>
<protein>
    <submittedName>
        <fullName evidence="3">Uncharacterized protein</fullName>
    </submittedName>
</protein>
<keyword evidence="4" id="KW-1185">Reference proteome</keyword>
<feature type="compositionally biased region" description="Low complexity" evidence="2">
    <location>
        <begin position="82"/>
        <end position="106"/>
    </location>
</feature>
<evidence type="ECO:0000313" key="4">
    <source>
        <dbReference type="Proteomes" id="UP001391051"/>
    </source>
</evidence>
<comment type="caution">
    <text evidence="3">The sequence shown here is derived from an EMBL/GenBank/DDBJ whole genome shotgun (WGS) entry which is preliminary data.</text>
</comment>
<gene>
    <name evidence="3" type="ORF">PG986_014387</name>
</gene>
<evidence type="ECO:0000256" key="1">
    <source>
        <dbReference type="SAM" id="Coils"/>
    </source>
</evidence>
<feature type="region of interest" description="Disordered" evidence="2">
    <location>
        <begin position="82"/>
        <end position="109"/>
    </location>
</feature>
<dbReference type="Proteomes" id="UP001391051">
    <property type="component" value="Unassembled WGS sequence"/>
</dbReference>
<evidence type="ECO:0000256" key="2">
    <source>
        <dbReference type="SAM" id="MobiDB-lite"/>
    </source>
</evidence>
<name>A0ABR1PSU5_9PEZI</name>
<proteinExistence type="predicted"/>
<keyword evidence="1" id="KW-0175">Coiled coil</keyword>